<dbReference type="InParanoid" id="A0A1Y2PDQ3"/>
<dbReference type="OrthoDB" id="981216at2"/>
<proteinExistence type="predicted"/>
<evidence type="ECO:0000256" key="1">
    <source>
        <dbReference type="ARBA" id="ARBA00023121"/>
    </source>
</evidence>
<dbReference type="PRINTS" id="PR00689">
    <property type="entry name" value="ACOABINDINGP"/>
</dbReference>
<dbReference type="InterPro" id="IPR000582">
    <property type="entry name" value="Acyl-CoA-binding_protein"/>
</dbReference>
<accession>A0A1Y2PDQ3</accession>
<dbReference type="GO" id="GO:0006631">
    <property type="term" value="P:fatty acid metabolic process"/>
    <property type="evidence" value="ECO:0007669"/>
    <property type="project" value="TreeGrafter"/>
</dbReference>
<protein>
    <submittedName>
        <fullName evidence="3">Phosphatidylserine decarboxylase</fullName>
    </submittedName>
</protein>
<dbReference type="EMBL" id="LAPZ01000005">
    <property type="protein sequence ID" value="OSY87927.1"/>
    <property type="molecule type" value="Genomic_DNA"/>
</dbReference>
<evidence type="ECO:0000313" key="4">
    <source>
        <dbReference type="Proteomes" id="UP000194221"/>
    </source>
</evidence>
<keyword evidence="1" id="KW-0446">Lipid-binding</keyword>
<dbReference type="Proteomes" id="UP000194221">
    <property type="component" value="Unassembled WGS sequence"/>
</dbReference>
<dbReference type="SUPFAM" id="SSF47027">
    <property type="entry name" value="Acyl-CoA binding protein"/>
    <property type="match status" value="1"/>
</dbReference>
<keyword evidence="4" id="KW-1185">Reference proteome</keyword>
<dbReference type="InterPro" id="IPR035984">
    <property type="entry name" value="Acyl-CoA-binding_sf"/>
</dbReference>
<dbReference type="PANTHER" id="PTHR23310">
    <property type="entry name" value="ACYL-COA-BINDING PROTEIN, ACBP"/>
    <property type="match status" value="1"/>
</dbReference>
<dbReference type="PANTHER" id="PTHR23310:SF62">
    <property type="entry name" value="ACYL-COA BINDING PROTEIN 1, ISOFORM A"/>
    <property type="match status" value="1"/>
</dbReference>
<dbReference type="InterPro" id="IPR014352">
    <property type="entry name" value="FERM/acyl-CoA-bd_prot_sf"/>
</dbReference>
<dbReference type="STRING" id="1635173.WH52_07745"/>
<dbReference type="GO" id="GO:0000062">
    <property type="term" value="F:fatty-acyl-CoA binding"/>
    <property type="evidence" value="ECO:0007669"/>
    <property type="project" value="InterPro"/>
</dbReference>
<feature type="domain" description="ACB" evidence="2">
    <location>
        <begin position="5"/>
        <end position="87"/>
    </location>
</feature>
<dbReference type="Gene3D" id="1.20.80.10">
    <property type="match status" value="1"/>
</dbReference>
<evidence type="ECO:0000259" key="2">
    <source>
        <dbReference type="PROSITE" id="PS51228"/>
    </source>
</evidence>
<dbReference type="PROSITE" id="PS51228">
    <property type="entry name" value="ACB_2"/>
    <property type="match status" value="1"/>
</dbReference>
<sequence length="87" mass="10170">MSKNLDNLFNEAFEKASNYREKLPPDIMLKLYAYYKQAIKGDHFSFNANVGSDLRNAFKFNAWIQLKGMNEDEAKQEYINLVNSIIK</sequence>
<dbReference type="Pfam" id="PF00887">
    <property type="entry name" value="ACBP"/>
    <property type="match status" value="1"/>
</dbReference>
<name>A0A1Y2PDQ3_9FLAO</name>
<comment type="caution">
    <text evidence="3">The sequence shown here is derived from an EMBL/GenBank/DDBJ whole genome shotgun (WGS) entry which is preliminary data.</text>
</comment>
<dbReference type="RefSeq" id="WP_086030388.1">
    <property type="nucleotide sequence ID" value="NZ_LAPZ01000005.1"/>
</dbReference>
<organism evidence="3 4">
    <name type="scientific">Tenacibaculum holothuriorum</name>
    <dbReference type="NCBI Taxonomy" id="1635173"/>
    <lineage>
        <taxon>Bacteria</taxon>
        <taxon>Pseudomonadati</taxon>
        <taxon>Bacteroidota</taxon>
        <taxon>Flavobacteriia</taxon>
        <taxon>Flavobacteriales</taxon>
        <taxon>Flavobacteriaceae</taxon>
        <taxon>Tenacibaculum</taxon>
    </lineage>
</organism>
<dbReference type="AlphaFoldDB" id="A0A1Y2PDQ3"/>
<gene>
    <name evidence="3" type="ORF">WH52_07745</name>
</gene>
<reference evidence="3 4" key="1">
    <citation type="submission" date="2015-03" db="EMBL/GenBank/DDBJ databases">
        <title>Genome sequence of Tenacibaculum sp. S2-2, isolated from intestinal microbiota of sea cucumber, Apostichopus japonicas.</title>
        <authorList>
            <person name="Shao Z."/>
            <person name="Wang L."/>
            <person name="Li X."/>
        </authorList>
    </citation>
    <scope>NUCLEOTIDE SEQUENCE [LARGE SCALE GENOMIC DNA]</scope>
    <source>
        <strain evidence="3 4">S2-2</strain>
    </source>
</reference>
<evidence type="ECO:0000313" key="3">
    <source>
        <dbReference type="EMBL" id="OSY87927.1"/>
    </source>
</evidence>